<evidence type="ECO:0000256" key="14">
    <source>
        <dbReference type="SAM" id="Phobius"/>
    </source>
</evidence>
<comment type="similarity">
    <text evidence="3">Belongs to the EIN3 family.</text>
</comment>
<evidence type="ECO:0000256" key="10">
    <source>
        <dbReference type="ARBA" id="ARBA00023253"/>
    </source>
</evidence>
<keyword evidence="4" id="KW-0328">Glycosyltransferase</keyword>
<feature type="region of interest" description="Disordered" evidence="13">
    <location>
        <begin position="896"/>
        <end position="925"/>
    </location>
</feature>
<dbReference type="GO" id="GO:0009873">
    <property type="term" value="P:ethylene-activated signaling pathway"/>
    <property type="evidence" value="ECO:0007669"/>
    <property type="project" value="UniProtKB-KW"/>
</dbReference>
<dbReference type="Proteomes" id="UP001055439">
    <property type="component" value="Chromosome 8"/>
</dbReference>
<keyword evidence="5" id="KW-0808">Transferase</keyword>
<dbReference type="GO" id="GO:0045893">
    <property type="term" value="P:positive regulation of DNA-templated transcription"/>
    <property type="evidence" value="ECO:0007669"/>
    <property type="project" value="UniProtKB-ARBA"/>
</dbReference>
<keyword evidence="14" id="KW-1133">Transmembrane helix</keyword>
<dbReference type="GO" id="GO:0006004">
    <property type="term" value="P:fucose metabolic process"/>
    <property type="evidence" value="ECO:0007669"/>
    <property type="project" value="UniProtKB-KW"/>
</dbReference>
<evidence type="ECO:0000256" key="7">
    <source>
        <dbReference type="ARBA" id="ARBA00023125"/>
    </source>
</evidence>
<evidence type="ECO:0000313" key="17">
    <source>
        <dbReference type="Proteomes" id="UP001055439"/>
    </source>
</evidence>
<evidence type="ECO:0000256" key="4">
    <source>
        <dbReference type="ARBA" id="ARBA00022676"/>
    </source>
</evidence>
<dbReference type="SUPFAM" id="SSF116768">
    <property type="entry name" value="DNA-binding domain of EIN3-like"/>
    <property type="match status" value="1"/>
</dbReference>
<keyword evidence="9" id="KW-0539">Nucleus</keyword>
<keyword evidence="17" id="KW-1185">Reference proteome</keyword>
<keyword evidence="6" id="KW-0936">Ethylene signaling pathway</keyword>
<keyword evidence="10" id="KW-0294">Fucose metabolism</keyword>
<dbReference type="CDD" id="cd11299">
    <property type="entry name" value="O-FucT_plant"/>
    <property type="match status" value="1"/>
</dbReference>
<dbReference type="GO" id="GO:0010104">
    <property type="term" value="P:regulation of ethylene-activated signaling pathway"/>
    <property type="evidence" value="ECO:0007669"/>
    <property type="project" value="UniProtKB-ARBA"/>
</dbReference>
<keyword evidence="8" id="KW-0010">Activator</keyword>
<evidence type="ECO:0000256" key="1">
    <source>
        <dbReference type="ARBA" id="ARBA00004123"/>
    </source>
</evidence>
<evidence type="ECO:0000313" key="16">
    <source>
        <dbReference type="EMBL" id="URE31296.1"/>
    </source>
</evidence>
<dbReference type="Gene3D" id="1.10.3180.10">
    <property type="entry name" value="DNA-binding domain of EIN3-like"/>
    <property type="match status" value="2"/>
</dbReference>
<organism evidence="16 17">
    <name type="scientific">Musa troglodytarum</name>
    <name type="common">fe'i banana</name>
    <dbReference type="NCBI Taxonomy" id="320322"/>
    <lineage>
        <taxon>Eukaryota</taxon>
        <taxon>Viridiplantae</taxon>
        <taxon>Streptophyta</taxon>
        <taxon>Embryophyta</taxon>
        <taxon>Tracheophyta</taxon>
        <taxon>Spermatophyta</taxon>
        <taxon>Magnoliopsida</taxon>
        <taxon>Liliopsida</taxon>
        <taxon>Zingiberales</taxon>
        <taxon>Musaceae</taxon>
        <taxon>Musa</taxon>
    </lineage>
</organism>
<dbReference type="Pfam" id="PF10250">
    <property type="entry name" value="O-FucT"/>
    <property type="match status" value="1"/>
</dbReference>
<dbReference type="GO" id="GO:0043565">
    <property type="term" value="F:sequence-specific DNA binding"/>
    <property type="evidence" value="ECO:0007669"/>
    <property type="project" value="UniProtKB-ARBA"/>
</dbReference>
<dbReference type="GO" id="GO:0003700">
    <property type="term" value="F:DNA-binding transcription factor activity"/>
    <property type="evidence" value="ECO:0007669"/>
    <property type="project" value="InterPro"/>
</dbReference>
<evidence type="ECO:0000256" key="3">
    <source>
        <dbReference type="ARBA" id="ARBA00009416"/>
    </source>
</evidence>
<feature type="compositionally biased region" description="Basic and acidic residues" evidence="13">
    <location>
        <begin position="10"/>
        <end position="20"/>
    </location>
</feature>
<dbReference type="EMBL" id="CP097510">
    <property type="protein sequence ID" value="URE31296.1"/>
    <property type="molecule type" value="Genomic_DNA"/>
</dbReference>
<feature type="domain" description="Ethylene insensitive 3-like DNA-binding" evidence="15">
    <location>
        <begin position="641"/>
        <end position="887"/>
    </location>
</feature>
<dbReference type="InterPro" id="IPR019378">
    <property type="entry name" value="GDP-Fuc_O-FucTrfase"/>
</dbReference>
<feature type="compositionally biased region" description="Polar residues" evidence="13">
    <location>
        <begin position="990"/>
        <end position="1015"/>
    </location>
</feature>
<dbReference type="InterPro" id="IPR047091">
    <property type="entry name" value="EIN3-like_DNA-bd"/>
</dbReference>
<feature type="region of interest" description="Disordered" evidence="13">
    <location>
        <begin position="1"/>
        <end position="24"/>
    </location>
</feature>
<evidence type="ECO:0000256" key="2">
    <source>
        <dbReference type="ARBA" id="ARBA00007737"/>
    </source>
</evidence>
<keyword evidence="11" id="KW-0119">Carbohydrate metabolism</keyword>
<dbReference type="GO" id="GO:0005634">
    <property type="term" value="C:nucleus"/>
    <property type="evidence" value="ECO:0007669"/>
    <property type="project" value="UniProtKB-SubCell"/>
</dbReference>
<sequence>MTKKKKRSGRRVEEEREGEMATRPNGRRLSYIAVPSQIIHSLSSTSLHSLLLSPPKKVSRTGHRLLARGTKFLLLLLFVFAGVGTLRVWHDLDPLLPCPHLIRGPLSSAETADSTEALALGVGGGVEARGEFWRQPDGMGYVPCPKFSKQYRAEGEAAARAGRRKKYLLVVVSGGLNQQRNQIVDAVVIARILGAALVVPVLQVNVIWGDESEFSDVFDLEHFKTVLAEDVKVVSSLPSTHIMTRPVQERETPLHVSPDWIRSRYMKRLNREGVLLLRGLDSRLSKDLPPDLQKLRCKVAFLALRFAAPIQELGNKLAMRMRSKGPYLALHLRLEKDVWVRTGCLPGLSPDHDVVIQEQRKLRPKLLTGRSNMTYQERRLAGLCPLTAMEVTRLLKALEAPREAQIYWAGGEPFGGREALLPLLREFPNLYNKESLTLPGELEQFANRSSLLAAIDYIVCEQSDVFMASHGGNMGHLMRGHRAFAGHKKFITPNKRQMIPYFLDTSLPESEFNRIVKELHQGSLGQPELRTDHKPWQMACAAAGSPRCLLAFLFPTTTALELGVKARIWQQAKPDLTQHTHANNKSSEGEVYTVKMDVHCWLSILLSQDLGGDALDFEVDGAKYDNLNENDVSDEEIEPSELARRMWKDRVKLKRIKEREKLAAQQAASEISKPRQISDQALRKKMSRAQDGILKYMLKLMEVCNVRGFVYGIIPEKGKPVSGASDNIRAWWKEKVKFDKNGPAAIAKYEAENFAAQNAQNGGSKSHHSLMDLQDATLGSLLSSLMQHCNPPQRKYPLEKGVPPPWWPSGNENWWIGLDLPKGHAPPYKKPHDLKKVWKVGVLTGVIKHMSPNIGKIKTHVRKSKCLQDKMSAKESSIWLGILNKEEMIVNRLSSDNGMSDVTQHSGHGEHREETNSSSDEYDVDGREDACGSTLCRDGEINLQVQTQDCAENIASTSKEDSPTKIIKQLGQIKEQTSERPKRKRPRVTAVSSDKQTASTQNEHIPGETTNARPDMNVTNISRLIHHTPSVHNKTYLNPNQKHQERDLRSECLALQSGISNLESLHSVNVATENMGVGDQPLVYPGVGNNELQYATTIDNGANCEFYNSSGGFSILQHKQQHPISVTSRGIRSDNGDNPVENNSYDYLTTPNVNSNTGFGDMHLFIDEPFYTEQDKFVGNSFGLPLDFIGISSPTSIPDLGDILHDDDLMESKVSCEQHGKLDPGSKMVITDVGILNWYTTMIPLKVRLWASG</sequence>
<evidence type="ECO:0000256" key="13">
    <source>
        <dbReference type="SAM" id="MobiDB-lite"/>
    </source>
</evidence>
<gene>
    <name evidence="16" type="ORF">MUK42_16029</name>
</gene>
<evidence type="ECO:0000256" key="12">
    <source>
        <dbReference type="ARBA" id="ARBA00030350"/>
    </source>
</evidence>
<dbReference type="FunFam" id="1.10.3180.10:FF:000002">
    <property type="entry name" value="Ethylene insensitive 3-like 1"/>
    <property type="match status" value="1"/>
</dbReference>
<feature type="transmembrane region" description="Helical" evidence="14">
    <location>
        <begin position="72"/>
        <end position="90"/>
    </location>
</feature>
<keyword evidence="14" id="KW-0472">Membrane</keyword>
<dbReference type="InterPro" id="IPR006957">
    <property type="entry name" value="EIN3"/>
</dbReference>
<proteinExistence type="inferred from homology"/>
<evidence type="ECO:0000256" key="9">
    <source>
        <dbReference type="ARBA" id="ARBA00023242"/>
    </source>
</evidence>
<dbReference type="InterPro" id="IPR023278">
    <property type="entry name" value="Ethylene_insens-like_DNA-bd"/>
</dbReference>
<feature type="compositionally biased region" description="Polar residues" evidence="13">
    <location>
        <begin position="896"/>
        <end position="906"/>
    </location>
</feature>
<dbReference type="PANTHER" id="PTHR33305">
    <property type="entry name" value="ETHYLENE INSENSITIVE 3-LIKE 2 PROTEIN"/>
    <property type="match status" value="1"/>
</dbReference>
<keyword evidence="7" id="KW-0238">DNA-binding</keyword>
<feature type="region of interest" description="Disordered" evidence="13">
    <location>
        <begin position="971"/>
        <end position="1015"/>
    </location>
</feature>
<dbReference type="GO" id="GO:0016757">
    <property type="term" value="F:glycosyltransferase activity"/>
    <property type="evidence" value="ECO:0007669"/>
    <property type="project" value="UniProtKB-KW"/>
</dbReference>
<dbReference type="AlphaFoldDB" id="A0A9E7KVU0"/>
<evidence type="ECO:0000256" key="6">
    <source>
        <dbReference type="ARBA" id="ARBA00022745"/>
    </source>
</evidence>
<evidence type="ECO:0000256" key="11">
    <source>
        <dbReference type="ARBA" id="ARBA00023277"/>
    </source>
</evidence>
<keyword evidence="14" id="KW-0812">Transmembrane</keyword>
<dbReference type="FunFam" id="1.10.3180.10:FF:000001">
    <property type="entry name" value="Ethylene insensitive 3-like 1"/>
    <property type="match status" value="1"/>
</dbReference>
<evidence type="ECO:0000256" key="5">
    <source>
        <dbReference type="ARBA" id="ARBA00022679"/>
    </source>
</evidence>
<protein>
    <recommendedName>
        <fullName evidence="12">O-fucosyltransferase family protein</fullName>
    </recommendedName>
</protein>
<comment type="subcellular location">
    <subcellularLocation>
        <location evidence="1">Nucleus</location>
    </subcellularLocation>
</comment>
<accession>A0A9E7KVU0</accession>
<name>A0A9E7KVU0_9LILI</name>
<reference evidence="16" key="1">
    <citation type="submission" date="2022-05" db="EMBL/GenBank/DDBJ databases">
        <title>The Musa troglodytarum L. genome provides insights into the mechanism of non-climacteric behaviour and enrichment of carotenoids.</title>
        <authorList>
            <person name="Wang J."/>
        </authorList>
    </citation>
    <scope>NUCLEOTIDE SEQUENCE</scope>
    <source>
        <tissue evidence="16">Leaf</tissue>
    </source>
</reference>
<evidence type="ECO:0000259" key="15">
    <source>
        <dbReference type="Pfam" id="PF04873"/>
    </source>
</evidence>
<comment type="similarity">
    <text evidence="2">Belongs to the glycosyltransferase GT106 family.</text>
</comment>
<dbReference type="Pfam" id="PF04873">
    <property type="entry name" value="EIN3_DNA-bd"/>
    <property type="match status" value="1"/>
</dbReference>
<dbReference type="OrthoDB" id="2017676at2759"/>
<dbReference type="InterPro" id="IPR024709">
    <property type="entry name" value="FucosylTrfase_pln"/>
</dbReference>
<evidence type="ECO:0000256" key="8">
    <source>
        <dbReference type="ARBA" id="ARBA00023159"/>
    </source>
</evidence>
<dbReference type="PANTHER" id="PTHR33305:SF48">
    <property type="entry name" value="OS08G0508700 PROTEIN"/>
    <property type="match status" value="1"/>
</dbReference>